<sequence length="97" mass="11159">MYWRELMPFRVISVKRNGLGFFTDGGKSVWPESYKGLRGRIKIVALRNLEPLLHPQTKFIQALPDSLKEILNQSVKVVNFIKANSPNTRLFNPCVET</sequence>
<keyword evidence="2" id="KW-1185">Reference proteome</keyword>
<dbReference type="EMBL" id="BGPR01017176">
    <property type="protein sequence ID" value="GBN75331.1"/>
    <property type="molecule type" value="Genomic_DNA"/>
</dbReference>
<organism evidence="1 2">
    <name type="scientific">Araneus ventricosus</name>
    <name type="common">Orbweaver spider</name>
    <name type="synonym">Epeira ventricosa</name>
    <dbReference type="NCBI Taxonomy" id="182803"/>
    <lineage>
        <taxon>Eukaryota</taxon>
        <taxon>Metazoa</taxon>
        <taxon>Ecdysozoa</taxon>
        <taxon>Arthropoda</taxon>
        <taxon>Chelicerata</taxon>
        <taxon>Arachnida</taxon>
        <taxon>Araneae</taxon>
        <taxon>Araneomorphae</taxon>
        <taxon>Entelegynae</taxon>
        <taxon>Araneoidea</taxon>
        <taxon>Araneidae</taxon>
        <taxon>Araneus</taxon>
    </lineage>
</organism>
<evidence type="ECO:0000313" key="2">
    <source>
        <dbReference type="Proteomes" id="UP000499080"/>
    </source>
</evidence>
<dbReference type="OrthoDB" id="6431587at2759"/>
<dbReference type="Proteomes" id="UP000499080">
    <property type="component" value="Unassembled WGS sequence"/>
</dbReference>
<accession>A0A4Y2RI73</accession>
<comment type="caution">
    <text evidence="1">The sequence shown here is derived from an EMBL/GenBank/DDBJ whole genome shotgun (WGS) entry which is preliminary data.</text>
</comment>
<proteinExistence type="predicted"/>
<name>A0A4Y2RI73_ARAVE</name>
<reference evidence="1 2" key="1">
    <citation type="journal article" date="2019" name="Sci. Rep.">
        <title>Orb-weaving spider Araneus ventricosus genome elucidates the spidroin gene catalogue.</title>
        <authorList>
            <person name="Kono N."/>
            <person name="Nakamura H."/>
            <person name="Ohtoshi R."/>
            <person name="Moran D.A.P."/>
            <person name="Shinohara A."/>
            <person name="Yoshida Y."/>
            <person name="Fujiwara M."/>
            <person name="Mori M."/>
            <person name="Tomita M."/>
            <person name="Arakawa K."/>
        </authorList>
    </citation>
    <scope>NUCLEOTIDE SEQUENCE [LARGE SCALE GENOMIC DNA]</scope>
</reference>
<gene>
    <name evidence="1" type="ORF">AVEN_221548_1</name>
</gene>
<evidence type="ECO:0000313" key="1">
    <source>
        <dbReference type="EMBL" id="GBN75331.1"/>
    </source>
</evidence>
<protein>
    <submittedName>
        <fullName evidence="1">Uncharacterized protein</fullName>
    </submittedName>
</protein>
<dbReference type="AlphaFoldDB" id="A0A4Y2RI73"/>